<evidence type="ECO:0000313" key="8">
    <source>
        <dbReference type="Proteomes" id="UP000076079"/>
    </source>
</evidence>
<evidence type="ECO:0000313" key="7">
    <source>
        <dbReference type="EMBL" id="AMY08059.1"/>
    </source>
</evidence>
<dbReference type="InterPro" id="IPR011701">
    <property type="entry name" value="MFS"/>
</dbReference>
<feature type="transmembrane region" description="Helical" evidence="5">
    <location>
        <begin position="83"/>
        <end position="105"/>
    </location>
</feature>
<comment type="subcellular location">
    <subcellularLocation>
        <location evidence="1">Membrane</location>
        <topology evidence="1">Multi-pass membrane protein</topology>
    </subcellularLocation>
</comment>
<dbReference type="PANTHER" id="PTHR11662:SF285">
    <property type="entry name" value="HEXURONATE TRANSPORTER"/>
    <property type="match status" value="1"/>
</dbReference>
<dbReference type="InterPro" id="IPR020846">
    <property type="entry name" value="MFS_dom"/>
</dbReference>
<feature type="transmembrane region" description="Helical" evidence="5">
    <location>
        <begin position="270"/>
        <end position="294"/>
    </location>
</feature>
<dbReference type="OrthoDB" id="9794076at2"/>
<protein>
    <submittedName>
        <fullName evidence="7">Hexuronate transporter</fullName>
    </submittedName>
</protein>
<sequence>MARRVRGLRWYIGGLLFLSTVVNYIDRQTLSVLAPELKKLYGWTNSDFARVLIAFRVAYAVGQTIAGRVIDHLGTRRGLSVGVAWYSLAAISTAWANGLGSFMAARFALGLGEAGNWPGATKAVSEWFPRRESGWAVALFDSGSSVGAAIAPWLVLSLYATFGSWRPAFIITGALGFLWMALFLVLYRKPEDHPLITEEERDMILRDRNQVDPAENAGGEALPYATLLRLPQTWGYIVSKSFTDPVWFFITDWFAIYLVSRGFSVEEGLLAFWVPFLAADAGNFFGGGVSSWLIKRGWSVGAARKAIGVIGTVGMTLLVPTIFVDTLPAIIACFAVSTFAYAAFSTVILNLPADLFAPPSVASVSGMGGTGAGLGTIAAIYVTGRVADHYSFAPIMVGASVLPLVALVAMLALVRNTEATRRGLVREV</sequence>
<organism evidence="7 8">
    <name type="scientific">Luteitalea pratensis</name>
    <dbReference type="NCBI Taxonomy" id="1855912"/>
    <lineage>
        <taxon>Bacteria</taxon>
        <taxon>Pseudomonadati</taxon>
        <taxon>Acidobacteriota</taxon>
        <taxon>Vicinamibacteria</taxon>
        <taxon>Vicinamibacterales</taxon>
        <taxon>Vicinamibacteraceae</taxon>
        <taxon>Luteitalea</taxon>
    </lineage>
</organism>
<evidence type="ECO:0000256" key="5">
    <source>
        <dbReference type="SAM" id="Phobius"/>
    </source>
</evidence>
<keyword evidence="8" id="KW-1185">Reference proteome</keyword>
<dbReference type="PROSITE" id="PS50850">
    <property type="entry name" value="MFS"/>
    <property type="match status" value="1"/>
</dbReference>
<feature type="domain" description="Major facilitator superfamily (MFS) profile" evidence="6">
    <location>
        <begin position="12"/>
        <end position="418"/>
    </location>
</feature>
<evidence type="ECO:0000256" key="4">
    <source>
        <dbReference type="ARBA" id="ARBA00023136"/>
    </source>
</evidence>
<dbReference type="Pfam" id="PF07690">
    <property type="entry name" value="MFS_1"/>
    <property type="match status" value="1"/>
</dbReference>
<dbReference type="PANTHER" id="PTHR11662">
    <property type="entry name" value="SOLUTE CARRIER FAMILY 17"/>
    <property type="match status" value="1"/>
</dbReference>
<dbReference type="InterPro" id="IPR036259">
    <property type="entry name" value="MFS_trans_sf"/>
</dbReference>
<evidence type="ECO:0000256" key="1">
    <source>
        <dbReference type="ARBA" id="ARBA00004141"/>
    </source>
</evidence>
<dbReference type="Proteomes" id="UP000076079">
    <property type="component" value="Chromosome"/>
</dbReference>
<evidence type="ECO:0000256" key="3">
    <source>
        <dbReference type="ARBA" id="ARBA00022989"/>
    </source>
</evidence>
<evidence type="ECO:0000259" key="6">
    <source>
        <dbReference type="PROSITE" id="PS50850"/>
    </source>
</evidence>
<dbReference type="AlphaFoldDB" id="A0A143PJW5"/>
<feature type="transmembrane region" description="Helical" evidence="5">
    <location>
        <begin position="390"/>
        <end position="414"/>
    </location>
</feature>
<feature type="transmembrane region" description="Helical" evidence="5">
    <location>
        <begin position="7"/>
        <end position="25"/>
    </location>
</feature>
<dbReference type="Gene3D" id="1.20.1250.20">
    <property type="entry name" value="MFS general substrate transporter like domains"/>
    <property type="match status" value="2"/>
</dbReference>
<dbReference type="CDD" id="cd17319">
    <property type="entry name" value="MFS_ExuT_GudP_like"/>
    <property type="match status" value="1"/>
</dbReference>
<proteinExistence type="predicted"/>
<dbReference type="GO" id="GO:0015134">
    <property type="term" value="F:hexuronate transmembrane transporter activity"/>
    <property type="evidence" value="ECO:0007669"/>
    <property type="project" value="TreeGrafter"/>
</dbReference>
<reference evidence="7 8" key="1">
    <citation type="journal article" date="2016" name="Genome Announc.">
        <title>First Complete Genome Sequence of a Subdivision 6 Acidobacterium Strain.</title>
        <authorList>
            <person name="Huang S."/>
            <person name="Vieira S."/>
            <person name="Bunk B."/>
            <person name="Riedel T."/>
            <person name="Sproer C."/>
            <person name="Overmann J."/>
        </authorList>
    </citation>
    <scope>NUCLEOTIDE SEQUENCE [LARGE SCALE GENOMIC DNA]</scope>
    <source>
        <strain evidence="8">DSM 100886 HEG_-6_39</strain>
    </source>
</reference>
<dbReference type="STRING" id="1855912.LuPra_01247"/>
<dbReference type="KEGG" id="abac:LuPra_01247"/>
<dbReference type="InterPro" id="IPR050382">
    <property type="entry name" value="MFS_Na/Anion_cotransporter"/>
</dbReference>
<feature type="transmembrane region" description="Helical" evidence="5">
    <location>
        <begin position="361"/>
        <end position="384"/>
    </location>
</feature>
<feature type="transmembrane region" description="Helical" evidence="5">
    <location>
        <begin position="306"/>
        <end position="323"/>
    </location>
</feature>
<dbReference type="EMBL" id="CP015136">
    <property type="protein sequence ID" value="AMY08059.1"/>
    <property type="molecule type" value="Genomic_DNA"/>
</dbReference>
<dbReference type="PATRIC" id="fig|1813736.3.peg.1292"/>
<keyword evidence="4 5" id="KW-0472">Membrane</keyword>
<gene>
    <name evidence="7" type="primary">exuT_1</name>
    <name evidence="7" type="ORF">LuPra_01247</name>
</gene>
<keyword evidence="2 5" id="KW-0812">Transmembrane</keyword>
<evidence type="ECO:0000256" key="2">
    <source>
        <dbReference type="ARBA" id="ARBA00022692"/>
    </source>
</evidence>
<dbReference type="GO" id="GO:0016020">
    <property type="term" value="C:membrane"/>
    <property type="evidence" value="ECO:0007669"/>
    <property type="project" value="UniProtKB-SubCell"/>
</dbReference>
<reference evidence="8" key="2">
    <citation type="submission" date="2016-04" db="EMBL/GenBank/DDBJ databases">
        <title>First Complete Genome Sequence of a Subdivision 6 Acidobacterium.</title>
        <authorList>
            <person name="Huang S."/>
            <person name="Vieira S."/>
            <person name="Bunk B."/>
            <person name="Riedel T."/>
            <person name="Sproeer C."/>
            <person name="Overmann J."/>
        </authorList>
    </citation>
    <scope>NUCLEOTIDE SEQUENCE [LARGE SCALE GENOMIC DNA]</scope>
    <source>
        <strain evidence="8">DSM 100886 HEG_-6_39</strain>
    </source>
</reference>
<accession>A0A143PJW5</accession>
<feature type="transmembrane region" description="Helical" evidence="5">
    <location>
        <begin position="168"/>
        <end position="187"/>
    </location>
</feature>
<dbReference type="SUPFAM" id="SSF103473">
    <property type="entry name" value="MFS general substrate transporter"/>
    <property type="match status" value="1"/>
</dbReference>
<keyword evidence="3 5" id="KW-1133">Transmembrane helix</keyword>
<name>A0A143PJW5_LUTPR</name>
<feature type="transmembrane region" description="Helical" evidence="5">
    <location>
        <begin position="329"/>
        <end position="349"/>
    </location>
</feature>